<dbReference type="Proteomes" id="UP000214596">
    <property type="component" value="Unassembled WGS sequence"/>
</dbReference>
<reference evidence="2 3" key="1">
    <citation type="journal article" date="2017" name="Appl. Environ. Microbiol.">
        <title>Parallel evolution of two clades of a major Atlantic endemic Vibrio parahaemolyticus pathogen lineage by independent acquisition of related pathogenicity islands.</title>
        <authorList>
            <person name="Xu F."/>
            <person name="Gonzalez-Escalona N."/>
            <person name="Drees K.P."/>
            <person name="Sebra R.P."/>
            <person name="Cooper V.S."/>
            <person name="Jones S.H."/>
            <person name="Whistler C.A."/>
        </authorList>
    </citation>
    <scope>NUCLEOTIDE SEQUENCE [LARGE SCALE GENOMIC DNA]</scope>
    <source>
        <strain evidence="2 3">MAVP-3</strain>
    </source>
</reference>
<evidence type="ECO:0000259" key="1">
    <source>
        <dbReference type="PROSITE" id="PS50042"/>
    </source>
</evidence>
<organism evidence="2 3">
    <name type="scientific">Vibrio parahaemolyticus</name>
    <dbReference type="NCBI Taxonomy" id="670"/>
    <lineage>
        <taxon>Bacteria</taxon>
        <taxon>Pseudomonadati</taxon>
        <taxon>Pseudomonadota</taxon>
        <taxon>Gammaproteobacteria</taxon>
        <taxon>Vibrionales</taxon>
        <taxon>Vibrionaceae</taxon>
        <taxon>Vibrio</taxon>
    </lineage>
</organism>
<evidence type="ECO:0000313" key="3">
    <source>
        <dbReference type="Proteomes" id="UP000214596"/>
    </source>
</evidence>
<gene>
    <name evidence="2" type="ORF">CA163_38760</name>
</gene>
<dbReference type="AlphaFoldDB" id="A0A227HZY6"/>
<dbReference type="InterPro" id="IPR018490">
    <property type="entry name" value="cNMP-bd_dom_sf"/>
</dbReference>
<dbReference type="PROSITE" id="PS50042">
    <property type="entry name" value="CNMP_BINDING_3"/>
    <property type="match status" value="1"/>
</dbReference>
<protein>
    <submittedName>
        <fullName evidence="2">Crp/Fnr family transcriptional regulator</fullName>
    </submittedName>
</protein>
<sequence length="60" mass="7048">MKISPYPTGRFKNYLEQKSAAFRDLIYQCQVNTRYFDAGEAILRQGEQLQYLYIVPVGRV</sequence>
<comment type="caution">
    <text evidence="2">The sequence shown here is derived from an EMBL/GenBank/DDBJ whole genome shotgun (WGS) entry which is preliminary data.</text>
</comment>
<dbReference type="EMBL" id="NIXT01005419">
    <property type="protein sequence ID" value="OXE11345.1"/>
    <property type="molecule type" value="Genomic_DNA"/>
</dbReference>
<dbReference type="SUPFAM" id="SSF51206">
    <property type="entry name" value="cAMP-binding domain-like"/>
    <property type="match status" value="1"/>
</dbReference>
<feature type="non-terminal residue" evidence="2">
    <location>
        <position position="60"/>
    </location>
</feature>
<proteinExistence type="predicted"/>
<feature type="domain" description="Cyclic nucleotide-binding" evidence="1">
    <location>
        <begin position="31"/>
        <end position="60"/>
    </location>
</feature>
<evidence type="ECO:0000313" key="2">
    <source>
        <dbReference type="EMBL" id="OXE11345.1"/>
    </source>
</evidence>
<dbReference type="InterPro" id="IPR000595">
    <property type="entry name" value="cNMP-bd_dom"/>
</dbReference>
<accession>A0A227HZY6</accession>
<name>A0A227HZY6_VIBPH</name>